<evidence type="ECO:0000256" key="6">
    <source>
        <dbReference type="PIRSR" id="PIRSR604808-1"/>
    </source>
</evidence>
<dbReference type="GO" id="GO:0004519">
    <property type="term" value="F:endonuclease activity"/>
    <property type="evidence" value="ECO:0007669"/>
    <property type="project" value="InterPro"/>
</dbReference>
<name>A0A2U2N6Y1_9GAMM</name>
<dbReference type="Proteomes" id="UP000245474">
    <property type="component" value="Unassembled WGS sequence"/>
</dbReference>
<feature type="active site" description="Proton acceptor" evidence="6">
    <location>
        <position position="246"/>
    </location>
</feature>
<evidence type="ECO:0000259" key="9">
    <source>
        <dbReference type="Pfam" id="PF03372"/>
    </source>
</evidence>
<evidence type="ECO:0000256" key="8">
    <source>
        <dbReference type="PIRSR" id="PIRSR604808-3"/>
    </source>
</evidence>
<comment type="caution">
    <text evidence="10">The sequence shown here is derived from an EMBL/GenBank/DDBJ whole genome shotgun (WGS) entry which is preliminary data.</text>
</comment>
<gene>
    <name evidence="10" type="primary">xth</name>
    <name evidence="10" type="ORF">DEM34_03300</name>
</gene>
<evidence type="ECO:0000313" key="10">
    <source>
        <dbReference type="EMBL" id="PWG64838.1"/>
    </source>
</evidence>
<accession>A0A2U2N6Y1</accession>
<dbReference type="GO" id="GO:0006281">
    <property type="term" value="P:DNA repair"/>
    <property type="evidence" value="ECO:0007669"/>
    <property type="project" value="InterPro"/>
</dbReference>
<feature type="site" description="Important for catalytic activity" evidence="8">
    <location>
        <position position="216"/>
    </location>
</feature>
<dbReference type="PROSITE" id="PS51435">
    <property type="entry name" value="AP_NUCLEASE_F1_4"/>
    <property type="match status" value="1"/>
</dbReference>
<dbReference type="InterPro" id="IPR005135">
    <property type="entry name" value="Endo/exonuclease/phosphatase"/>
</dbReference>
<keyword evidence="3 7" id="KW-0479">Metal-binding</keyword>
<keyword evidence="5 7" id="KW-0460">Magnesium</keyword>
<dbReference type="GO" id="GO:0003677">
    <property type="term" value="F:DNA binding"/>
    <property type="evidence" value="ECO:0007669"/>
    <property type="project" value="InterPro"/>
</dbReference>
<dbReference type="NCBIfam" id="TIGR00195">
    <property type="entry name" value="exoDNase_III"/>
    <property type="match status" value="1"/>
</dbReference>
<dbReference type="InterPro" id="IPR020848">
    <property type="entry name" value="AP_endonuclease_F1_CS"/>
</dbReference>
<evidence type="ECO:0000256" key="1">
    <source>
        <dbReference type="ARBA" id="ARBA00001936"/>
    </source>
</evidence>
<feature type="binding site" evidence="7">
    <location>
        <position position="147"/>
    </location>
    <ligand>
        <name>Mg(2+)</name>
        <dbReference type="ChEBI" id="CHEBI:18420"/>
        <label>1</label>
    </ligand>
</feature>
<keyword evidence="11" id="KW-1185">Reference proteome</keyword>
<protein>
    <submittedName>
        <fullName evidence="10">Exodeoxyribonuclease III</fullName>
    </submittedName>
</protein>
<dbReference type="PANTHER" id="PTHR43250:SF2">
    <property type="entry name" value="EXODEOXYRIBONUCLEASE III"/>
    <property type="match status" value="1"/>
</dbReference>
<organism evidence="10 11">
    <name type="scientific">Sediminicurvatus halobius</name>
    <dbReference type="NCBI Taxonomy" id="2182432"/>
    <lineage>
        <taxon>Bacteria</taxon>
        <taxon>Pseudomonadati</taxon>
        <taxon>Pseudomonadota</taxon>
        <taxon>Gammaproteobacteria</taxon>
        <taxon>Chromatiales</taxon>
        <taxon>Ectothiorhodospiraceae</taxon>
        <taxon>Sediminicurvatus</taxon>
    </lineage>
</organism>
<feature type="domain" description="Endonuclease/exonuclease/phosphatase" evidence="9">
    <location>
        <begin position="4"/>
        <end position="246"/>
    </location>
</feature>
<feature type="active site" description="Proton donor/acceptor" evidence="6">
    <location>
        <position position="145"/>
    </location>
</feature>
<comment type="cofactor">
    <cofactor evidence="1">
        <name>Mn(2+)</name>
        <dbReference type="ChEBI" id="CHEBI:29035"/>
    </cofactor>
</comment>
<feature type="binding site" evidence="7">
    <location>
        <position position="145"/>
    </location>
    <ligand>
        <name>Mg(2+)</name>
        <dbReference type="ChEBI" id="CHEBI:18420"/>
        <label>1</label>
    </ligand>
</feature>
<dbReference type="SUPFAM" id="SSF56219">
    <property type="entry name" value="DNase I-like"/>
    <property type="match status" value="1"/>
</dbReference>
<proteinExistence type="inferred from homology"/>
<keyword evidence="7" id="KW-0464">Manganese</keyword>
<comment type="similarity">
    <text evidence="2">Belongs to the DNA repair enzymes AP/ExoA family.</text>
</comment>
<evidence type="ECO:0000256" key="5">
    <source>
        <dbReference type="ARBA" id="ARBA00022842"/>
    </source>
</evidence>
<dbReference type="InterPro" id="IPR020847">
    <property type="entry name" value="AP_endonuclease_F1_BS"/>
</dbReference>
<dbReference type="NCBIfam" id="TIGR00633">
    <property type="entry name" value="xth"/>
    <property type="match status" value="1"/>
</dbReference>
<dbReference type="CDD" id="cd09086">
    <property type="entry name" value="ExoIII-like_AP-endo"/>
    <property type="match status" value="1"/>
</dbReference>
<dbReference type="EMBL" id="QFFI01000004">
    <property type="protein sequence ID" value="PWG64838.1"/>
    <property type="molecule type" value="Genomic_DNA"/>
</dbReference>
<feature type="binding site" evidence="7">
    <location>
        <position position="7"/>
    </location>
    <ligand>
        <name>Mg(2+)</name>
        <dbReference type="ChEBI" id="CHEBI:18420"/>
        <label>1</label>
    </ligand>
</feature>
<dbReference type="InterPro" id="IPR036691">
    <property type="entry name" value="Endo/exonu/phosph_ase_sf"/>
</dbReference>
<evidence type="ECO:0000256" key="3">
    <source>
        <dbReference type="ARBA" id="ARBA00022723"/>
    </source>
</evidence>
<dbReference type="PANTHER" id="PTHR43250">
    <property type="entry name" value="EXODEOXYRIBONUCLEASE III"/>
    <property type="match status" value="1"/>
</dbReference>
<dbReference type="PROSITE" id="PS00726">
    <property type="entry name" value="AP_NUCLEASE_F1_1"/>
    <property type="match status" value="1"/>
</dbReference>
<dbReference type="PROSITE" id="PS00728">
    <property type="entry name" value="AP_NUCLEASE_F1_3"/>
    <property type="match status" value="1"/>
</dbReference>
<feature type="site" description="Transition state stabilizer" evidence="8">
    <location>
        <position position="147"/>
    </location>
</feature>
<feature type="active site" evidence="6">
    <location>
        <position position="104"/>
    </location>
</feature>
<dbReference type="RefSeq" id="WP_109676242.1">
    <property type="nucleotide sequence ID" value="NZ_CP086615.1"/>
</dbReference>
<evidence type="ECO:0000313" key="11">
    <source>
        <dbReference type="Proteomes" id="UP000245474"/>
    </source>
</evidence>
<dbReference type="GO" id="GO:0046872">
    <property type="term" value="F:metal ion binding"/>
    <property type="evidence" value="ECO:0007669"/>
    <property type="project" value="UniProtKB-KW"/>
</dbReference>
<sequence length="256" mass="28921">MKLASWNVNSLNVRLPQVLDWLEQAQPDVVGLQETKLPDERFPRDALREAGYESLCSGQKTYNGVAVLARQPLSAPVTDIPGLDDPQRRVLATTIGDLRFVNLYVPNGQAVGSDKYAYKLDWLARLRDWLAAEQARHPRLVVVGDFNVAPEDRDVHDPEAWREQVLCSTPEREALQALMALGLTDSFRRFPQDEAVFSWWDYRMNNFKRNRGLRIDLILTSPTVTGALTASYVDRGPRAWERPSDHAPVVAELADA</sequence>
<dbReference type="InterPro" id="IPR037493">
    <property type="entry name" value="ExoIII-like"/>
</dbReference>
<evidence type="ECO:0000256" key="7">
    <source>
        <dbReference type="PIRSR" id="PIRSR604808-2"/>
    </source>
</evidence>
<dbReference type="Pfam" id="PF03372">
    <property type="entry name" value="Exo_endo_phos"/>
    <property type="match status" value="1"/>
</dbReference>
<feature type="site" description="Interaction with DNA substrate" evidence="8">
    <location>
        <position position="246"/>
    </location>
</feature>
<feature type="binding site" evidence="7">
    <location>
        <position position="34"/>
    </location>
    <ligand>
        <name>Mg(2+)</name>
        <dbReference type="ChEBI" id="CHEBI:18420"/>
        <label>1</label>
    </ligand>
</feature>
<reference evidence="10 11" key="1">
    <citation type="submission" date="2018-05" db="EMBL/GenBank/DDBJ databases">
        <title>Spiribacter halobius sp. nov., a moderately halophilic bacterium isolated from marine solar saltern.</title>
        <authorList>
            <person name="Zheng W.-S."/>
            <person name="Lu D.-C."/>
            <person name="Du Z.-J."/>
        </authorList>
    </citation>
    <scope>NUCLEOTIDE SEQUENCE [LARGE SCALE GENOMIC DNA]</scope>
    <source>
        <strain evidence="10 11">E85</strain>
    </source>
</reference>
<keyword evidence="4" id="KW-0378">Hydrolase</keyword>
<feature type="binding site" evidence="7">
    <location>
        <position position="245"/>
    </location>
    <ligand>
        <name>Mg(2+)</name>
        <dbReference type="ChEBI" id="CHEBI:18420"/>
        <label>1</label>
    </ligand>
</feature>
<dbReference type="InterPro" id="IPR004808">
    <property type="entry name" value="AP_endonuc_1"/>
</dbReference>
<dbReference type="OrthoDB" id="9803914at2"/>
<evidence type="ECO:0000256" key="2">
    <source>
        <dbReference type="ARBA" id="ARBA00007092"/>
    </source>
</evidence>
<dbReference type="GO" id="GO:0008311">
    <property type="term" value="F:double-stranded DNA 3'-5' DNA exonuclease activity"/>
    <property type="evidence" value="ECO:0007669"/>
    <property type="project" value="InterPro"/>
</dbReference>
<evidence type="ECO:0000256" key="4">
    <source>
        <dbReference type="ARBA" id="ARBA00022801"/>
    </source>
</evidence>
<dbReference type="Gene3D" id="3.60.10.10">
    <property type="entry name" value="Endonuclease/exonuclease/phosphatase"/>
    <property type="match status" value="1"/>
</dbReference>
<dbReference type="AlphaFoldDB" id="A0A2U2N6Y1"/>
<feature type="binding site" evidence="7">
    <location>
        <position position="246"/>
    </location>
    <ligand>
        <name>Mg(2+)</name>
        <dbReference type="ChEBI" id="CHEBI:18420"/>
        <label>1</label>
    </ligand>
</feature>
<comment type="cofactor">
    <cofactor evidence="7">
        <name>Mg(2+)</name>
        <dbReference type="ChEBI" id="CHEBI:18420"/>
    </cofactor>
    <cofactor evidence="7">
        <name>Mn(2+)</name>
        <dbReference type="ChEBI" id="CHEBI:29035"/>
    </cofactor>
    <text evidence="7">Probably binds two magnesium or manganese ions per subunit.</text>
</comment>